<dbReference type="Proteomes" id="UP000603865">
    <property type="component" value="Unassembled WGS sequence"/>
</dbReference>
<reference evidence="2" key="1">
    <citation type="journal article" date="2014" name="Int. J. Syst. Evol. Microbiol.">
        <title>Complete genome sequence of Corynebacterium casei LMG S-19264T (=DSM 44701T), isolated from a smear-ripened cheese.</title>
        <authorList>
            <consortium name="US DOE Joint Genome Institute (JGI-PGF)"/>
            <person name="Walter F."/>
            <person name="Albersmeier A."/>
            <person name="Kalinowski J."/>
            <person name="Ruckert C."/>
        </authorList>
    </citation>
    <scope>NUCLEOTIDE SEQUENCE</scope>
    <source>
        <strain evidence="2">JCM 31311</strain>
    </source>
</reference>
<keyword evidence="3" id="KW-1185">Reference proteome</keyword>
<dbReference type="InterPro" id="IPR052344">
    <property type="entry name" value="Transposase-related"/>
</dbReference>
<sequence>MPQCHHAVRGEHPDLNADQVGATAQQLGPVLNATLHHELGLPVRRIGRVMHLLGGLQITQAAQRLAADGRPLAAHVDALQASIQQAPFVRYDDTGWRIGAQNAWVGAFQSADTVVFRTNPRHTNVEFRDGLGQSFAGVLIGDRFSSYDSRFLQDVRQQKCLAHLIRNMDEVAAGKQRRPGRGELYGQRVTQLRSSSGTASNCIGRVERVCARERSTRRRVSFSPCVWTRC</sequence>
<comment type="caution">
    <text evidence="2">The sequence shown here is derived from an EMBL/GenBank/DDBJ whole genome shotgun (WGS) entry which is preliminary data.</text>
</comment>
<reference evidence="2" key="2">
    <citation type="submission" date="2020-09" db="EMBL/GenBank/DDBJ databases">
        <authorList>
            <person name="Sun Q."/>
            <person name="Ohkuma M."/>
        </authorList>
    </citation>
    <scope>NUCLEOTIDE SEQUENCE</scope>
    <source>
        <strain evidence="2">JCM 31311</strain>
    </source>
</reference>
<proteinExistence type="predicted"/>
<dbReference type="EMBL" id="BMQL01000046">
    <property type="protein sequence ID" value="GGR29327.1"/>
    <property type="molecule type" value="Genomic_DNA"/>
</dbReference>
<dbReference type="AlphaFoldDB" id="A0A918CK18"/>
<name>A0A918CK18_9DEIO</name>
<gene>
    <name evidence="2" type="ORF">GCM10008957_45430</name>
</gene>
<evidence type="ECO:0000259" key="1">
    <source>
        <dbReference type="Pfam" id="PF03050"/>
    </source>
</evidence>
<feature type="domain" description="Transposase IS66 central" evidence="1">
    <location>
        <begin position="33"/>
        <end position="182"/>
    </location>
</feature>
<organism evidence="2 3">
    <name type="scientific">Deinococcus ruber</name>
    <dbReference type="NCBI Taxonomy" id="1848197"/>
    <lineage>
        <taxon>Bacteria</taxon>
        <taxon>Thermotogati</taxon>
        <taxon>Deinococcota</taxon>
        <taxon>Deinococci</taxon>
        <taxon>Deinococcales</taxon>
        <taxon>Deinococcaceae</taxon>
        <taxon>Deinococcus</taxon>
    </lineage>
</organism>
<dbReference type="PANTHER" id="PTHR33678">
    <property type="entry name" value="BLL1576 PROTEIN"/>
    <property type="match status" value="1"/>
</dbReference>
<dbReference type="InterPro" id="IPR004291">
    <property type="entry name" value="Transposase_IS66_central"/>
</dbReference>
<evidence type="ECO:0000313" key="3">
    <source>
        <dbReference type="Proteomes" id="UP000603865"/>
    </source>
</evidence>
<protein>
    <recommendedName>
        <fullName evidence="1">Transposase IS66 central domain-containing protein</fullName>
    </recommendedName>
</protein>
<evidence type="ECO:0000313" key="2">
    <source>
        <dbReference type="EMBL" id="GGR29327.1"/>
    </source>
</evidence>
<accession>A0A918CK18</accession>
<dbReference type="PANTHER" id="PTHR33678:SF2">
    <property type="match status" value="1"/>
</dbReference>
<dbReference type="Pfam" id="PF03050">
    <property type="entry name" value="DDE_Tnp_IS66"/>
    <property type="match status" value="1"/>
</dbReference>